<reference evidence="1 2" key="1">
    <citation type="submission" date="2016-11" db="EMBL/GenBank/DDBJ databases">
        <title>Draft Genome Sequences of Nine Cyanobacterial Strains from Diverse Habitats.</title>
        <authorList>
            <person name="Zhu T."/>
            <person name="Hou S."/>
            <person name="Lu X."/>
            <person name="Hess W.R."/>
        </authorList>
    </citation>
    <scope>NUCLEOTIDE SEQUENCE [LARGE SCALE GENOMIC DNA]</scope>
    <source>
        <strain evidence="1 2">NIES-30</strain>
    </source>
</reference>
<dbReference type="EMBL" id="MRCG01000006">
    <property type="protein sequence ID" value="OKH48511.1"/>
    <property type="molecule type" value="Genomic_DNA"/>
</dbReference>
<protein>
    <submittedName>
        <fullName evidence="1">Uncharacterized protein</fullName>
    </submittedName>
</protein>
<dbReference type="Proteomes" id="UP000185557">
    <property type="component" value="Unassembled WGS sequence"/>
</dbReference>
<dbReference type="STRING" id="549789.NIES30_10630"/>
<keyword evidence="2" id="KW-1185">Reference proteome</keyword>
<name>A0A1U7J6G8_9CYAN</name>
<proteinExistence type="predicted"/>
<comment type="caution">
    <text evidence="1">The sequence shown here is derived from an EMBL/GenBank/DDBJ whole genome shotgun (WGS) entry which is preliminary data.</text>
</comment>
<organism evidence="1 2">
    <name type="scientific">Phormidium tenue NIES-30</name>
    <dbReference type="NCBI Taxonomy" id="549789"/>
    <lineage>
        <taxon>Bacteria</taxon>
        <taxon>Bacillati</taxon>
        <taxon>Cyanobacteriota</taxon>
        <taxon>Cyanophyceae</taxon>
        <taxon>Oscillatoriophycideae</taxon>
        <taxon>Oscillatoriales</taxon>
        <taxon>Oscillatoriaceae</taxon>
        <taxon>Phormidium</taxon>
    </lineage>
</organism>
<dbReference type="OrthoDB" id="427348at2"/>
<evidence type="ECO:0000313" key="2">
    <source>
        <dbReference type="Proteomes" id="UP000185557"/>
    </source>
</evidence>
<gene>
    <name evidence="1" type="ORF">NIES30_10630</name>
</gene>
<dbReference type="AlphaFoldDB" id="A0A1U7J6G8"/>
<evidence type="ECO:0000313" key="1">
    <source>
        <dbReference type="EMBL" id="OKH48511.1"/>
    </source>
</evidence>
<sequence>MATHFITLEINLGDAQGDLVGAIESALAEQGEPLRWAITQVNSDNQTATVEAVVTTHTNAELP</sequence>
<accession>A0A1U7J6G8</accession>